<dbReference type="AlphaFoldDB" id="A0AA39UGG8"/>
<comment type="caution">
    <text evidence="1">The sequence shown here is derived from an EMBL/GenBank/DDBJ whole genome shotgun (WGS) entry which is preliminary data.</text>
</comment>
<evidence type="ECO:0000313" key="2">
    <source>
        <dbReference type="Proteomes" id="UP001175227"/>
    </source>
</evidence>
<evidence type="ECO:0000313" key="1">
    <source>
        <dbReference type="EMBL" id="KAK0486328.1"/>
    </source>
</evidence>
<dbReference type="Proteomes" id="UP001175227">
    <property type="component" value="Unassembled WGS sequence"/>
</dbReference>
<protein>
    <submittedName>
        <fullName evidence="1">Uncharacterized protein</fullName>
    </submittedName>
</protein>
<organism evidence="1 2">
    <name type="scientific">Armillaria novae-zelandiae</name>
    <dbReference type="NCBI Taxonomy" id="153914"/>
    <lineage>
        <taxon>Eukaryota</taxon>
        <taxon>Fungi</taxon>
        <taxon>Dikarya</taxon>
        <taxon>Basidiomycota</taxon>
        <taxon>Agaricomycotina</taxon>
        <taxon>Agaricomycetes</taxon>
        <taxon>Agaricomycetidae</taxon>
        <taxon>Agaricales</taxon>
        <taxon>Marasmiineae</taxon>
        <taxon>Physalacriaceae</taxon>
        <taxon>Armillaria</taxon>
    </lineage>
</organism>
<keyword evidence="2" id="KW-1185">Reference proteome</keyword>
<dbReference type="EMBL" id="JAUEPR010000004">
    <property type="protein sequence ID" value="KAK0486328.1"/>
    <property type="molecule type" value="Genomic_DNA"/>
</dbReference>
<sequence length="235" mass="26991">MASINFGKVADGEGEDRNSYWRLIIGICNDHKNRCGTDTRSRWMLMLRFKTVFVSIFIVDSDLLRAPDPSRLERRRYLYAPILLQQPHETRSLVDKRRRLVILSVRSESVLRELDIIGDNGGEASEVYVEYFTGESTAEIVNLLQSHVEGEVDRIDFGILKEILYTRILKDFLVPFIHGFVLSTARMIFEILCYDPSLVHQTQKVRGVERDDRAGPLAVVLSSQELAHARTVSFF</sequence>
<name>A0AA39UGG8_9AGAR</name>
<gene>
    <name evidence="1" type="ORF">IW261DRAFT_1416117</name>
</gene>
<reference evidence="1" key="1">
    <citation type="submission" date="2023-06" db="EMBL/GenBank/DDBJ databases">
        <authorList>
            <consortium name="Lawrence Berkeley National Laboratory"/>
            <person name="Ahrendt S."/>
            <person name="Sahu N."/>
            <person name="Indic B."/>
            <person name="Wong-Bajracharya J."/>
            <person name="Merenyi Z."/>
            <person name="Ke H.-M."/>
            <person name="Monk M."/>
            <person name="Kocsube S."/>
            <person name="Drula E."/>
            <person name="Lipzen A."/>
            <person name="Balint B."/>
            <person name="Henrissat B."/>
            <person name="Andreopoulos B."/>
            <person name="Martin F.M."/>
            <person name="Harder C.B."/>
            <person name="Rigling D."/>
            <person name="Ford K.L."/>
            <person name="Foster G.D."/>
            <person name="Pangilinan J."/>
            <person name="Papanicolaou A."/>
            <person name="Barry K."/>
            <person name="LaButti K."/>
            <person name="Viragh M."/>
            <person name="Koriabine M."/>
            <person name="Yan M."/>
            <person name="Riley R."/>
            <person name="Champramary S."/>
            <person name="Plett K.L."/>
            <person name="Tsai I.J."/>
            <person name="Slot J."/>
            <person name="Sipos G."/>
            <person name="Plett J."/>
            <person name="Nagy L.G."/>
            <person name="Grigoriev I.V."/>
        </authorList>
    </citation>
    <scope>NUCLEOTIDE SEQUENCE</scope>
    <source>
        <strain evidence="1">ICMP 16352</strain>
    </source>
</reference>
<proteinExistence type="predicted"/>
<accession>A0AA39UGG8</accession>